<organism evidence="2 3">
    <name type="scientific">Thermothielavioides terrestris</name>
    <dbReference type="NCBI Taxonomy" id="2587410"/>
    <lineage>
        <taxon>Eukaryota</taxon>
        <taxon>Fungi</taxon>
        <taxon>Dikarya</taxon>
        <taxon>Ascomycota</taxon>
        <taxon>Pezizomycotina</taxon>
        <taxon>Sordariomycetes</taxon>
        <taxon>Sordariomycetidae</taxon>
        <taxon>Sordariales</taxon>
        <taxon>Chaetomiaceae</taxon>
        <taxon>Thermothielavioides</taxon>
    </lineage>
</organism>
<accession>A0A446BPJ9</accession>
<feature type="chain" id="PRO_5019534724" evidence="1">
    <location>
        <begin position="21"/>
        <end position="81"/>
    </location>
</feature>
<dbReference type="AlphaFoldDB" id="A0A446BPJ9"/>
<protein>
    <submittedName>
        <fullName evidence="2">7aa1cdbf-3f5d-479d-beac-52372b2783cf</fullName>
    </submittedName>
</protein>
<evidence type="ECO:0000313" key="3">
    <source>
        <dbReference type="Proteomes" id="UP000289323"/>
    </source>
</evidence>
<proteinExistence type="predicted"/>
<dbReference type="Proteomes" id="UP000289323">
    <property type="component" value="Unassembled WGS sequence"/>
</dbReference>
<gene>
    <name evidence="2" type="ORF">TT172_LOCUS6817</name>
</gene>
<reference evidence="2 3" key="1">
    <citation type="submission" date="2018-04" db="EMBL/GenBank/DDBJ databases">
        <authorList>
            <person name="Huttner S."/>
            <person name="Dainat J."/>
        </authorList>
    </citation>
    <scope>NUCLEOTIDE SEQUENCE [LARGE SCALE GENOMIC DNA]</scope>
</reference>
<keyword evidence="1" id="KW-0732">Signal</keyword>
<feature type="signal peptide" evidence="1">
    <location>
        <begin position="1"/>
        <end position="20"/>
    </location>
</feature>
<sequence>MFLNNCVVAALAACASVVLALPRPDAFELSLPGGEDHGWEYKRGVAETFVCKRGNDESLTCLRKKEVVGEVGDQSKTASKL</sequence>
<dbReference type="EMBL" id="OUUZ01000013">
    <property type="protein sequence ID" value="SPQ24398.1"/>
    <property type="molecule type" value="Genomic_DNA"/>
</dbReference>
<evidence type="ECO:0000313" key="2">
    <source>
        <dbReference type="EMBL" id="SPQ24398.1"/>
    </source>
</evidence>
<name>A0A446BPJ9_9PEZI</name>
<evidence type="ECO:0000256" key="1">
    <source>
        <dbReference type="SAM" id="SignalP"/>
    </source>
</evidence>